<dbReference type="EMBL" id="MN739098">
    <property type="protein sequence ID" value="QHS88524.1"/>
    <property type="molecule type" value="Genomic_DNA"/>
</dbReference>
<dbReference type="AlphaFoldDB" id="A0A6C0B9P5"/>
<protein>
    <recommendedName>
        <fullName evidence="1">Glycosyltransferase 61 catalytic domain-containing protein</fullName>
    </recommendedName>
</protein>
<dbReference type="InterPro" id="IPR049625">
    <property type="entry name" value="Glyco_transf_61_cat"/>
</dbReference>
<feature type="domain" description="Glycosyltransferase 61 catalytic" evidence="1">
    <location>
        <begin position="81"/>
        <end position="259"/>
    </location>
</feature>
<evidence type="ECO:0000313" key="2">
    <source>
        <dbReference type="EMBL" id="QHS88524.1"/>
    </source>
</evidence>
<accession>A0A6C0B9P5</accession>
<proteinExistence type="predicted"/>
<organism evidence="2">
    <name type="scientific">viral metagenome</name>
    <dbReference type="NCBI Taxonomy" id="1070528"/>
    <lineage>
        <taxon>unclassified sequences</taxon>
        <taxon>metagenomes</taxon>
        <taxon>organismal metagenomes</taxon>
    </lineage>
</organism>
<dbReference type="Pfam" id="PF04577">
    <property type="entry name" value="Glyco_transf_61"/>
    <property type="match status" value="1"/>
</dbReference>
<evidence type="ECO:0000259" key="1">
    <source>
        <dbReference type="Pfam" id="PF04577"/>
    </source>
</evidence>
<reference evidence="2" key="1">
    <citation type="journal article" date="2020" name="Nature">
        <title>Giant virus diversity and host interactions through global metagenomics.</title>
        <authorList>
            <person name="Schulz F."/>
            <person name="Roux S."/>
            <person name="Paez-Espino D."/>
            <person name="Jungbluth S."/>
            <person name="Walsh D.A."/>
            <person name="Denef V.J."/>
            <person name="McMahon K.D."/>
            <person name="Konstantinidis K.T."/>
            <person name="Eloe-Fadrosh E.A."/>
            <person name="Kyrpides N.C."/>
            <person name="Woyke T."/>
        </authorList>
    </citation>
    <scope>NUCLEOTIDE SEQUENCE</scope>
    <source>
        <strain evidence="2">GVMAG-M-3300010158-55</strain>
    </source>
</reference>
<name>A0A6C0B9P5_9ZZZZ</name>
<sequence length="309" mass="36978">MEQTKMLDKYEYFESNKEYYYSSHFKIIFDSNKNILLNSNIQLCNNTYLEYCKQNINSIDLTINYETHKNIIFIQHWFTTYGHFTDELFNLYNFYSLLNNKQYKVGMNYKPIFNINYKFDNYDTLSKILFNSNNFINTCQHNIIKINNLILIKHDLFSPMFHMFPKLSVDKILSSLKHEPNNFNKNVFITRGTALHMPRNLDNQIEIEQHLLSINYNVINPEVIDIETLIQQIKNAENIYITWGGALVNLCYVNPNANIYIFKSLSYMHEELFPVFKFLQTYKNLYVIECNDKNKIDIPFETTKVTYTQ</sequence>
<dbReference type="GO" id="GO:0016757">
    <property type="term" value="F:glycosyltransferase activity"/>
    <property type="evidence" value="ECO:0007669"/>
    <property type="project" value="InterPro"/>
</dbReference>